<feature type="short sequence motif" description="HXTX 1" evidence="2">
    <location>
        <begin position="44"/>
        <end position="47"/>
    </location>
</feature>
<sequence>MARRMFVAAVPPVAWQEEWEEFWSVRRETAVAQGLRPVPDGSWHITLAFMEQVADPELIELTERLSEAAAGSHPAAIRVAGGGAFPNPAEGKLLHLRIGEGEEALQQWSRRCRNAANNAGIVVEGSRFVPHVSVARSNRRVEMTRWVQLLDAPLLPSFEVDRWELIESDLKAPRGQAYSVVETFPLGA</sequence>
<dbReference type="PANTHER" id="PTHR35561">
    <property type="entry name" value="RNA 2',3'-CYCLIC PHOSPHODIESTERASE"/>
    <property type="match status" value="1"/>
</dbReference>
<reference evidence="3 4" key="1">
    <citation type="submission" date="2017-07" db="EMBL/GenBank/DDBJ databases">
        <title>Draft whole genome sequences of clinical Proprionibacteriaceae strains.</title>
        <authorList>
            <person name="Bernier A.-M."/>
            <person name="Bernard K."/>
            <person name="Domingo M.-C."/>
        </authorList>
    </citation>
    <scope>NUCLEOTIDE SEQUENCE [LARGE SCALE GENOMIC DNA]</scope>
    <source>
        <strain evidence="3 4">NML 160184</strain>
    </source>
</reference>
<comment type="catalytic activity">
    <reaction evidence="2">
        <text>a 3'-end 2',3'-cyclophospho-ribonucleotide-RNA + H2O = a 3'-end 2'-phospho-ribonucleotide-RNA + H(+)</text>
        <dbReference type="Rhea" id="RHEA:11828"/>
        <dbReference type="Rhea" id="RHEA-COMP:10464"/>
        <dbReference type="Rhea" id="RHEA-COMP:17353"/>
        <dbReference type="ChEBI" id="CHEBI:15377"/>
        <dbReference type="ChEBI" id="CHEBI:15378"/>
        <dbReference type="ChEBI" id="CHEBI:83064"/>
        <dbReference type="ChEBI" id="CHEBI:173113"/>
        <dbReference type="EC" id="3.1.4.58"/>
    </reaction>
</comment>
<comment type="caution">
    <text evidence="2">Lacks conserved residue(s) required for the propagation of feature annotation.</text>
</comment>
<accession>A0A255E4J9</accession>
<evidence type="ECO:0000313" key="4">
    <source>
        <dbReference type="Proteomes" id="UP000216533"/>
    </source>
</evidence>
<evidence type="ECO:0000313" key="3">
    <source>
        <dbReference type="EMBL" id="OYN86469.1"/>
    </source>
</evidence>
<dbReference type="AlphaFoldDB" id="A0A255E4J9"/>
<comment type="caution">
    <text evidence="3">The sequence shown here is derived from an EMBL/GenBank/DDBJ whole genome shotgun (WGS) entry which is preliminary data.</text>
</comment>
<proteinExistence type="inferred from homology"/>
<feature type="active site" description="Proton acceptor" evidence="2">
    <location>
        <position position="131"/>
    </location>
</feature>
<dbReference type="RefSeq" id="WP_094451037.1">
    <property type="nucleotide sequence ID" value="NZ_NMVI01000018.1"/>
</dbReference>
<keyword evidence="1 2" id="KW-0378">Hydrolase</keyword>
<dbReference type="InterPro" id="IPR004175">
    <property type="entry name" value="RNA_CPDase"/>
</dbReference>
<dbReference type="PANTHER" id="PTHR35561:SF1">
    <property type="entry name" value="RNA 2',3'-CYCLIC PHOSPHODIESTERASE"/>
    <property type="match status" value="1"/>
</dbReference>
<dbReference type="EMBL" id="NMVI01000018">
    <property type="protein sequence ID" value="OYN86469.1"/>
    <property type="molecule type" value="Genomic_DNA"/>
</dbReference>
<name>A0A255E4J9_9ACTN</name>
<gene>
    <name evidence="3" type="ORF">CGZ92_08960</name>
</gene>
<dbReference type="HAMAP" id="MF_01940">
    <property type="entry name" value="RNA_CPDase"/>
    <property type="match status" value="1"/>
</dbReference>
<dbReference type="Gene3D" id="3.90.1140.10">
    <property type="entry name" value="Cyclic phosphodiesterase"/>
    <property type="match status" value="1"/>
</dbReference>
<feature type="active site" description="Proton donor" evidence="2">
    <location>
        <position position="44"/>
    </location>
</feature>
<dbReference type="EC" id="3.1.4.58" evidence="2"/>
<dbReference type="GO" id="GO:0004113">
    <property type="term" value="F:2',3'-cyclic-nucleotide 3'-phosphodiesterase activity"/>
    <property type="evidence" value="ECO:0007669"/>
    <property type="project" value="InterPro"/>
</dbReference>
<evidence type="ECO:0000256" key="2">
    <source>
        <dbReference type="HAMAP-Rule" id="MF_01940"/>
    </source>
</evidence>
<dbReference type="NCBIfam" id="TIGR02258">
    <property type="entry name" value="2_5_ligase"/>
    <property type="match status" value="1"/>
</dbReference>
<dbReference type="SUPFAM" id="SSF55144">
    <property type="entry name" value="LigT-like"/>
    <property type="match status" value="1"/>
</dbReference>
<organism evidence="3 4">
    <name type="scientific">Parenemella sanctibonifatiensis</name>
    <dbReference type="NCBI Taxonomy" id="2016505"/>
    <lineage>
        <taxon>Bacteria</taxon>
        <taxon>Bacillati</taxon>
        <taxon>Actinomycetota</taxon>
        <taxon>Actinomycetes</taxon>
        <taxon>Propionibacteriales</taxon>
        <taxon>Propionibacteriaceae</taxon>
        <taxon>Parenemella</taxon>
    </lineage>
</organism>
<dbReference type="GO" id="GO:0008664">
    <property type="term" value="F:RNA 2',3'-cyclic 3'-phosphodiesterase activity"/>
    <property type="evidence" value="ECO:0007669"/>
    <property type="project" value="UniProtKB-EC"/>
</dbReference>
<comment type="similarity">
    <text evidence="2">Belongs to the 2H phosphoesterase superfamily. ThpR family.</text>
</comment>
<comment type="function">
    <text evidence="2">Hydrolyzes RNA 2',3'-cyclic phosphodiester to an RNA 2'-phosphomonoester.</text>
</comment>
<dbReference type="Proteomes" id="UP000216533">
    <property type="component" value="Unassembled WGS sequence"/>
</dbReference>
<dbReference type="InterPro" id="IPR009097">
    <property type="entry name" value="Cyclic_Pdiesterase"/>
</dbReference>
<protein>
    <recommendedName>
        <fullName evidence="2">RNA 2',3'-cyclic phosphodiesterase</fullName>
        <shortName evidence="2">RNA 2',3'-CPDase</shortName>
        <ecNumber evidence="2">3.1.4.58</ecNumber>
    </recommendedName>
</protein>
<evidence type="ECO:0000256" key="1">
    <source>
        <dbReference type="ARBA" id="ARBA00022801"/>
    </source>
</evidence>
<dbReference type="Pfam" id="PF13563">
    <property type="entry name" value="2_5_RNA_ligase2"/>
    <property type="match status" value="1"/>
</dbReference>